<dbReference type="AlphaFoldDB" id="A0A059UX22"/>
<evidence type="ECO:0000256" key="1">
    <source>
        <dbReference type="ARBA" id="ARBA00004651"/>
    </source>
</evidence>
<keyword evidence="7" id="KW-0406">Ion transport</keyword>
<keyword evidence="4" id="KW-1003">Cell membrane</keyword>
<evidence type="ECO:0000313" key="11">
    <source>
        <dbReference type="Proteomes" id="UP000278162"/>
    </source>
</evidence>
<proteinExistence type="predicted"/>
<keyword evidence="5" id="KW-0812">Transmembrane</keyword>
<dbReference type="PANTHER" id="PTHR32507:SF8">
    <property type="entry name" value="CNH1P"/>
    <property type="match status" value="1"/>
</dbReference>
<organism evidence="10 11">
    <name type="scientific">Pseudomonas putida</name>
    <name type="common">Arthrobacter siderocapsulatus</name>
    <dbReference type="NCBI Taxonomy" id="303"/>
    <lineage>
        <taxon>Bacteria</taxon>
        <taxon>Pseudomonadati</taxon>
        <taxon>Pseudomonadota</taxon>
        <taxon>Gammaproteobacteria</taxon>
        <taxon>Pseudomonadales</taxon>
        <taxon>Pseudomonadaceae</taxon>
        <taxon>Pseudomonas</taxon>
    </lineage>
</organism>
<protein>
    <submittedName>
        <fullName evidence="10">Sodium:proton antiporter</fullName>
    </submittedName>
</protein>
<evidence type="ECO:0000256" key="6">
    <source>
        <dbReference type="ARBA" id="ARBA00022989"/>
    </source>
</evidence>
<evidence type="ECO:0000259" key="9">
    <source>
        <dbReference type="Pfam" id="PF00999"/>
    </source>
</evidence>
<dbReference type="RefSeq" id="WP_023662718.1">
    <property type="nucleotide sequence ID" value="NZ_CP007620.1"/>
</dbReference>
<evidence type="ECO:0000256" key="8">
    <source>
        <dbReference type="ARBA" id="ARBA00023136"/>
    </source>
</evidence>
<feature type="domain" description="Cation/H+ exchanger transmembrane" evidence="9">
    <location>
        <begin position="10"/>
        <end position="386"/>
    </location>
</feature>
<evidence type="ECO:0000256" key="3">
    <source>
        <dbReference type="ARBA" id="ARBA00022449"/>
    </source>
</evidence>
<dbReference type="Pfam" id="PF00999">
    <property type="entry name" value="Na_H_Exchanger"/>
    <property type="match status" value="1"/>
</dbReference>
<comment type="caution">
    <text evidence="10">The sequence shown here is derived from an EMBL/GenBank/DDBJ whole genome shotgun (WGS) entry which is preliminary data.</text>
</comment>
<dbReference type="InterPro" id="IPR038770">
    <property type="entry name" value="Na+/solute_symporter_sf"/>
</dbReference>
<keyword evidence="6" id="KW-1133">Transmembrane helix</keyword>
<evidence type="ECO:0000256" key="7">
    <source>
        <dbReference type="ARBA" id="ARBA00023065"/>
    </source>
</evidence>
<keyword evidence="8" id="KW-0472">Membrane</keyword>
<dbReference type="KEGG" id="ppud:DW66_2619"/>
<dbReference type="Gene3D" id="1.20.1530.20">
    <property type="match status" value="1"/>
</dbReference>
<reference evidence="10 11" key="1">
    <citation type="submission" date="2018-10" db="EMBL/GenBank/DDBJ databases">
        <title>An outbreak of IMP-63 producing strain in France.</title>
        <authorList>
            <person name="Bour M."/>
            <person name="Liapis E."/>
            <person name="Plesiat P."/>
        </authorList>
    </citation>
    <scope>NUCLEOTIDE SEQUENCE [LARGE SCALE GENOMIC DNA]</scope>
    <source>
        <strain evidence="10 11">12917</strain>
    </source>
</reference>
<evidence type="ECO:0000256" key="4">
    <source>
        <dbReference type="ARBA" id="ARBA00022475"/>
    </source>
</evidence>
<evidence type="ECO:0000256" key="2">
    <source>
        <dbReference type="ARBA" id="ARBA00022448"/>
    </source>
</evidence>
<dbReference type="PANTHER" id="PTHR32507">
    <property type="entry name" value="NA(+)/H(+) ANTIPORTER 1"/>
    <property type="match status" value="1"/>
</dbReference>
<comment type="subcellular location">
    <subcellularLocation>
        <location evidence="1">Cell membrane</location>
        <topology evidence="1">Multi-pass membrane protein</topology>
    </subcellularLocation>
</comment>
<dbReference type="GO" id="GO:1902600">
    <property type="term" value="P:proton transmembrane transport"/>
    <property type="evidence" value="ECO:0007669"/>
    <property type="project" value="InterPro"/>
</dbReference>
<gene>
    <name evidence="10" type="ORF">EFK07_10675</name>
</gene>
<dbReference type="GO" id="GO:0005886">
    <property type="term" value="C:plasma membrane"/>
    <property type="evidence" value="ECO:0007669"/>
    <property type="project" value="UniProtKB-SubCell"/>
</dbReference>
<accession>A0A059UX22</accession>
<keyword evidence="2" id="KW-0813">Transport</keyword>
<keyword evidence="3" id="KW-0050">Antiport</keyword>
<dbReference type="EMBL" id="RJAI01000026">
    <property type="protein sequence ID" value="RNF89448.1"/>
    <property type="molecule type" value="Genomic_DNA"/>
</dbReference>
<dbReference type="InterPro" id="IPR006153">
    <property type="entry name" value="Cation/H_exchanger_TM"/>
</dbReference>
<evidence type="ECO:0000313" key="10">
    <source>
        <dbReference type="EMBL" id="RNF89448.1"/>
    </source>
</evidence>
<evidence type="ECO:0000256" key="5">
    <source>
        <dbReference type="ARBA" id="ARBA00022692"/>
    </source>
</evidence>
<dbReference type="Proteomes" id="UP000278162">
    <property type="component" value="Unassembled WGS sequence"/>
</dbReference>
<dbReference type="GO" id="GO:0015297">
    <property type="term" value="F:antiporter activity"/>
    <property type="evidence" value="ECO:0007669"/>
    <property type="project" value="UniProtKB-KW"/>
</dbReference>
<name>A0A059UX22_PSEPU</name>
<dbReference type="OrthoDB" id="9810860at2"/>
<sequence length="397" mass="41991">MYQNLAVLAALLVLYANLAGALESRPVNGPLLFLLAGLVAGPAGLGLLNLSLDRHDLRLLAELTLAIVLFSDAAHADLAQLRRNRSLPLRLLAIGLPLTLVAGWLAAWLMFPRMPWLEMALLSTILAPTDAALGKAVVTNPLVPASVRESLNVESGLNDGICVPVLLLLLALLMESRSTMPFALGGYFLFEELGIGALTGAVLALMVGGLLRLSQRRCLQVESWQQLVMPALALLSFASAQAMGGSGFIAAFCAGLLTGYLFNRETQLLLKTGESCGEALSLLTWVVFGAYVAPKASQILSPSVWFYALLSLSLVRMVPVWVSLAGSELTADSRLFIGWFGPRGLASIVFAVLVLDARLQEGSTIIATTIACVVLSVVLHGISAAPGARRLGRSVGK</sequence>